<organism evidence="1 2">
    <name type="scientific">Symbiodinium necroappetens</name>
    <dbReference type="NCBI Taxonomy" id="1628268"/>
    <lineage>
        <taxon>Eukaryota</taxon>
        <taxon>Sar</taxon>
        <taxon>Alveolata</taxon>
        <taxon>Dinophyceae</taxon>
        <taxon>Suessiales</taxon>
        <taxon>Symbiodiniaceae</taxon>
        <taxon>Symbiodinium</taxon>
    </lineage>
</organism>
<dbReference type="EMBL" id="CAJNJA010001337">
    <property type="protein sequence ID" value="CAE7158708.1"/>
    <property type="molecule type" value="Genomic_DNA"/>
</dbReference>
<dbReference type="Proteomes" id="UP000601435">
    <property type="component" value="Unassembled WGS sequence"/>
</dbReference>
<feature type="non-terminal residue" evidence="1">
    <location>
        <position position="296"/>
    </location>
</feature>
<evidence type="ECO:0000313" key="2">
    <source>
        <dbReference type="Proteomes" id="UP000601435"/>
    </source>
</evidence>
<comment type="caution">
    <text evidence="1">The sequence shown here is derived from an EMBL/GenBank/DDBJ whole genome shotgun (WGS) entry which is preliminary data.</text>
</comment>
<name>A0A812IRI3_9DINO</name>
<gene>
    <name evidence="1" type="ORF">SNEC2469_LOCUS332</name>
</gene>
<reference evidence="1" key="1">
    <citation type="submission" date="2021-02" db="EMBL/GenBank/DDBJ databases">
        <authorList>
            <person name="Dougan E. K."/>
            <person name="Rhodes N."/>
            <person name="Thang M."/>
            <person name="Chan C."/>
        </authorList>
    </citation>
    <scope>NUCLEOTIDE SEQUENCE</scope>
</reference>
<evidence type="ECO:0000313" key="1">
    <source>
        <dbReference type="EMBL" id="CAE7158708.1"/>
    </source>
</evidence>
<keyword evidence="2" id="KW-1185">Reference proteome</keyword>
<accession>A0A812IRI3</accession>
<dbReference type="AlphaFoldDB" id="A0A812IRI3"/>
<sequence length="296" mass="32933">DAEYASPTSMEQFMSDNREMVQQQDICRNLDVKCQEKQPPAWSHVMQGVVFELGGGVLDDKFKPTEAATIAGKLHFFAQSLFGKAGAAPIGPFYQHAAADWTRRNQKEWKLSVGLKSAIAFLRHGPALFEIKDADTAPAWGNPNPPAFLNGRRFVAGVRDKVLYASGFVPGILLAAVHTFTCCMEIVVQILPLYVLVGIPDKCCIMFVYSEPACHALGKGYGSDEQVNKFVKTVWLCIESHGLIPQWQRVSSTANVSEDVSRGEFREAERRGWQRSRADWDQIFATILQTSMEGPF</sequence>
<protein>
    <submittedName>
        <fullName evidence="1">Uncharacterized protein</fullName>
    </submittedName>
</protein>
<proteinExistence type="predicted"/>